<dbReference type="PANTHER" id="PTHR35603">
    <property type="match status" value="1"/>
</dbReference>
<dbReference type="EMBL" id="RJVP01000006">
    <property type="protein sequence ID" value="ROH85311.1"/>
    <property type="molecule type" value="Genomic_DNA"/>
</dbReference>
<proteinExistence type="predicted"/>
<organism evidence="3 4">
    <name type="scientific">Pseudomethylobacillus aquaticus</name>
    <dbReference type="NCBI Taxonomy" id="2676064"/>
    <lineage>
        <taxon>Bacteria</taxon>
        <taxon>Pseudomonadati</taxon>
        <taxon>Pseudomonadota</taxon>
        <taxon>Betaproteobacteria</taxon>
        <taxon>Nitrosomonadales</taxon>
        <taxon>Methylophilaceae</taxon>
        <taxon>Pseudomethylobacillus</taxon>
    </lineage>
</organism>
<accession>A0A3N0UYJ1</accession>
<reference evidence="3 4" key="1">
    <citation type="submission" date="2018-10" db="EMBL/GenBank/DDBJ databases">
        <authorList>
            <person name="Chen W.-M."/>
        </authorList>
    </citation>
    <scope>NUCLEOTIDE SEQUENCE [LARGE SCALE GENOMIC DNA]</scope>
    <source>
        <strain evidence="3 4">H-5</strain>
    </source>
</reference>
<evidence type="ECO:0000256" key="2">
    <source>
        <dbReference type="ARBA" id="ARBA00023136"/>
    </source>
</evidence>
<keyword evidence="4" id="KW-1185">Reference proteome</keyword>
<name>A0A3N0UYJ1_9PROT</name>
<dbReference type="GO" id="GO:0019867">
    <property type="term" value="C:outer membrane"/>
    <property type="evidence" value="ECO:0007669"/>
    <property type="project" value="InterPro"/>
</dbReference>
<comment type="caution">
    <text evidence="3">The sequence shown here is derived from an EMBL/GenBank/DDBJ whole genome shotgun (WGS) entry which is preliminary data.</text>
</comment>
<dbReference type="Proteomes" id="UP000275137">
    <property type="component" value="Unassembled WGS sequence"/>
</dbReference>
<sequence length="188" mass="18988">MSMNSLRKTHPMVLVAAVALTIFSLLGSAAISGLIPFAHSDSAEQALNENADQNMENTHDTRNSAAVPVAESQPAADVCPSCGTITAIRTVQQEGDGSGLGAIAGGVAGGVIGNQIGGGSGKKIMTVLGLGGGAYAGHTIEKKMNSTTVYQIDLRMQDGSQRTVTQYSAAGLSVGDAVKLQSGKITSA</sequence>
<evidence type="ECO:0000313" key="3">
    <source>
        <dbReference type="EMBL" id="ROH85311.1"/>
    </source>
</evidence>
<comment type="subcellular location">
    <subcellularLocation>
        <location evidence="1">Membrane</location>
    </subcellularLocation>
</comment>
<dbReference type="PANTHER" id="PTHR35603:SF2">
    <property type="entry name" value="OUTER MEMBRANE LIPOPROTEIN"/>
    <property type="match status" value="1"/>
</dbReference>
<gene>
    <name evidence="3" type="ORF">ED236_10670</name>
</gene>
<protein>
    <submittedName>
        <fullName evidence="3">Glycine zipper 2TM domain-containing protein</fullName>
    </submittedName>
</protein>
<evidence type="ECO:0000313" key="4">
    <source>
        <dbReference type="Proteomes" id="UP000275137"/>
    </source>
</evidence>
<dbReference type="AlphaFoldDB" id="A0A3N0UYJ1"/>
<dbReference type="InterPro" id="IPR051407">
    <property type="entry name" value="Bact_OM_lipoprot/Surf_antigen"/>
</dbReference>
<evidence type="ECO:0000256" key="1">
    <source>
        <dbReference type="ARBA" id="ARBA00004370"/>
    </source>
</evidence>
<keyword evidence="2" id="KW-0472">Membrane</keyword>